<dbReference type="Proteomes" id="UP001174934">
    <property type="component" value="Unassembled WGS sequence"/>
</dbReference>
<name>A0AA39WTK0_9PEZI</name>
<accession>A0AA39WTK0</accession>
<protein>
    <submittedName>
        <fullName evidence="1">Uncharacterized protein</fullName>
    </submittedName>
</protein>
<reference evidence="1" key="1">
    <citation type="submission" date="2023-06" db="EMBL/GenBank/DDBJ databases">
        <title>Genome-scale phylogeny and comparative genomics of the fungal order Sordariales.</title>
        <authorList>
            <consortium name="Lawrence Berkeley National Laboratory"/>
            <person name="Hensen N."/>
            <person name="Bonometti L."/>
            <person name="Westerberg I."/>
            <person name="Brannstrom I.O."/>
            <person name="Guillou S."/>
            <person name="Cros-Aarteil S."/>
            <person name="Calhoun S."/>
            <person name="Haridas S."/>
            <person name="Kuo A."/>
            <person name="Mondo S."/>
            <person name="Pangilinan J."/>
            <person name="Riley R."/>
            <person name="LaButti K."/>
            <person name="Andreopoulos B."/>
            <person name="Lipzen A."/>
            <person name="Chen C."/>
            <person name="Yanf M."/>
            <person name="Daum C."/>
            <person name="Ng V."/>
            <person name="Clum A."/>
            <person name="Steindorff A."/>
            <person name="Ohm R."/>
            <person name="Martin F."/>
            <person name="Silar P."/>
            <person name="Natvig D."/>
            <person name="Lalanne C."/>
            <person name="Gautier V."/>
            <person name="Ament-velasquez S.L."/>
            <person name="Kruys A."/>
            <person name="Hutchinson M.I."/>
            <person name="Powell A.J."/>
            <person name="Barry K."/>
            <person name="Miller A.N."/>
            <person name="Grigoriev I.V."/>
            <person name="Debuchy R."/>
            <person name="Gladieux P."/>
            <person name="Thoren M.H."/>
            <person name="Johannesson H."/>
        </authorList>
    </citation>
    <scope>NUCLEOTIDE SEQUENCE</scope>
    <source>
        <strain evidence="1">SMH3391-2</strain>
    </source>
</reference>
<organism evidence="1 2">
    <name type="scientific">Bombardia bombarda</name>
    <dbReference type="NCBI Taxonomy" id="252184"/>
    <lineage>
        <taxon>Eukaryota</taxon>
        <taxon>Fungi</taxon>
        <taxon>Dikarya</taxon>
        <taxon>Ascomycota</taxon>
        <taxon>Pezizomycotina</taxon>
        <taxon>Sordariomycetes</taxon>
        <taxon>Sordariomycetidae</taxon>
        <taxon>Sordariales</taxon>
        <taxon>Lasiosphaeriaceae</taxon>
        <taxon>Bombardia</taxon>
    </lineage>
</organism>
<evidence type="ECO:0000313" key="1">
    <source>
        <dbReference type="EMBL" id="KAK0621324.1"/>
    </source>
</evidence>
<proteinExistence type="predicted"/>
<gene>
    <name evidence="1" type="ORF">B0T17DRAFT_533687</name>
</gene>
<dbReference type="AlphaFoldDB" id="A0AA39WTK0"/>
<comment type="caution">
    <text evidence="1">The sequence shown here is derived from an EMBL/GenBank/DDBJ whole genome shotgun (WGS) entry which is preliminary data.</text>
</comment>
<sequence length="56" mass="6322">MRPGSYLGGHGYFKLFGLWQVRQSERGRILGCLLSLAKTSGLQHFGRVSKLGSWKR</sequence>
<dbReference type="EMBL" id="JAULSR010000004">
    <property type="protein sequence ID" value="KAK0621324.1"/>
    <property type="molecule type" value="Genomic_DNA"/>
</dbReference>
<keyword evidence="2" id="KW-1185">Reference proteome</keyword>
<evidence type="ECO:0000313" key="2">
    <source>
        <dbReference type="Proteomes" id="UP001174934"/>
    </source>
</evidence>